<accession>A0A3N2BC68</accession>
<protein>
    <recommendedName>
        <fullName evidence="3">AAA domain-containing protein</fullName>
    </recommendedName>
</protein>
<dbReference type="SUPFAM" id="SSF52540">
    <property type="entry name" value="P-loop containing nucleoside triphosphate hydrolases"/>
    <property type="match status" value="1"/>
</dbReference>
<name>A0A3N2BC68_9MICO</name>
<keyword evidence="2" id="KW-1185">Reference proteome</keyword>
<organism evidence="1 2">
    <name type="scientific">Bogoriella caseilytica</name>
    <dbReference type="NCBI Taxonomy" id="56055"/>
    <lineage>
        <taxon>Bacteria</taxon>
        <taxon>Bacillati</taxon>
        <taxon>Actinomycetota</taxon>
        <taxon>Actinomycetes</taxon>
        <taxon>Micrococcales</taxon>
        <taxon>Bogoriellaceae</taxon>
        <taxon>Bogoriella</taxon>
    </lineage>
</organism>
<proteinExistence type="predicted"/>
<gene>
    <name evidence="1" type="ORF">EDD31_1214</name>
</gene>
<sequence length="234" mass="25938">MRFEEDSAAEPAWNGAWVSWQSPCMRLLVLFGPPAVGKMTVGREIAERSDCRLFHNHTLIEPLLEVFEYGSPPFERLISQWRTQVVEEAASAEVDLLLTFVWGLEQQDDADELATYIRPYVIRGAEVAFVELAADLETRLERNRTELRLAEKRSKRDVTWSDANVRDMERFVMNTDGGAHSGGSLPGARLLAEHRHLRLDNSQLTAAEAAAQILTWLDGAGATAGTGPGTTGST</sequence>
<evidence type="ECO:0000313" key="2">
    <source>
        <dbReference type="Proteomes" id="UP000280668"/>
    </source>
</evidence>
<dbReference type="Proteomes" id="UP000280668">
    <property type="component" value="Unassembled WGS sequence"/>
</dbReference>
<evidence type="ECO:0000313" key="1">
    <source>
        <dbReference type="EMBL" id="ROR72853.1"/>
    </source>
</evidence>
<reference evidence="1 2" key="1">
    <citation type="submission" date="2018-11" db="EMBL/GenBank/DDBJ databases">
        <title>Sequencing the genomes of 1000 actinobacteria strains.</title>
        <authorList>
            <person name="Klenk H.-P."/>
        </authorList>
    </citation>
    <scope>NUCLEOTIDE SEQUENCE [LARGE SCALE GENOMIC DNA]</scope>
    <source>
        <strain evidence="1 2">DSM 11294</strain>
    </source>
</reference>
<dbReference type="EMBL" id="RKHK01000001">
    <property type="protein sequence ID" value="ROR72853.1"/>
    <property type="molecule type" value="Genomic_DNA"/>
</dbReference>
<evidence type="ECO:0008006" key="3">
    <source>
        <dbReference type="Google" id="ProtNLM"/>
    </source>
</evidence>
<dbReference type="Gene3D" id="3.40.50.300">
    <property type="entry name" value="P-loop containing nucleotide triphosphate hydrolases"/>
    <property type="match status" value="1"/>
</dbReference>
<dbReference type="AlphaFoldDB" id="A0A3N2BC68"/>
<dbReference type="InterPro" id="IPR027417">
    <property type="entry name" value="P-loop_NTPase"/>
</dbReference>
<comment type="caution">
    <text evidence="1">The sequence shown here is derived from an EMBL/GenBank/DDBJ whole genome shotgun (WGS) entry which is preliminary data.</text>
</comment>